<dbReference type="InterPro" id="IPR025799">
    <property type="entry name" value="Arg_MeTrfase"/>
</dbReference>
<dbReference type="PANTHER" id="PTHR10738">
    <property type="entry name" value="PROTEIN ARGININE N-METHYLTRANSFERASE 5"/>
    <property type="match status" value="1"/>
</dbReference>
<dbReference type="Gene3D" id="2.70.160.11">
    <property type="entry name" value="Hnrnp arginine n-methyltransferase1"/>
    <property type="match status" value="1"/>
</dbReference>
<feature type="domain" description="PRMT5 oligomerisation" evidence="7">
    <location>
        <begin position="510"/>
        <end position="600"/>
    </location>
</feature>
<feature type="domain" description="PRMT5 arginine-N-methyltransferase" evidence="5">
    <location>
        <begin position="344"/>
        <end position="505"/>
    </location>
</feature>
<dbReference type="GO" id="GO:0016274">
    <property type="term" value="F:protein-arginine N-methyltransferase activity"/>
    <property type="evidence" value="ECO:0007669"/>
    <property type="project" value="InterPro"/>
</dbReference>
<keyword evidence="4" id="KW-1133">Transmembrane helix</keyword>
<dbReference type="GO" id="GO:0005634">
    <property type="term" value="C:nucleus"/>
    <property type="evidence" value="ECO:0007669"/>
    <property type="project" value="TreeGrafter"/>
</dbReference>
<feature type="transmembrane region" description="Helical" evidence="4">
    <location>
        <begin position="618"/>
        <end position="635"/>
    </location>
</feature>
<dbReference type="VEuPathDB" id="VectorBase:GPPI023287"/>
<reference evidence="9" key="1">
    <citation type="submission" date="2015-01" db="EMBL/GenBank/DDBJ databases">
        <authorList>
            <person name="Aksoy S."/>
            <person name="Warren W."/>
            <person name="Wilson R.K."/>
        </authorList>
    </citation>
    <scope>NUCLEOTIDE SEQUENCE [LARGE SCALE GENOMIC DNA]</scope>
    <source>
        <strain evidence="9">IAEA</strain>
    </source>
</reference>
<feature type="transmembrane region" description="Helical" evidence="4">
    <location>
        <begin position="754"/>
        <end position="775"/>
    </location>
</feature>
<evidence type="ECO:0000259" key="7">
    <source>
        <dbReference type="Pfam" id="PF17286"/>
    </source>
</evidence>
<feature type="transmembrane region" description="Helical" evidence="4">
    <location>
        <begin position="45"/>
        <end position="65"/>
    </location>
</feature>
<evidence type="ECO:0000256" key="4">
    <source>
        <dbReference type="SAM" id="Phobius"/>
    </source>
</evidence>
<evidence type="ECO:0000259" key="5">
    <source>
        <dbReference type="Pfam" id="PF05185"/>
    </source>
</evidence>
<dbReference type="AlphaFoldDB" id="A0A1B0B9S0"/>
<dbReference type="InterPro" id="IPR035248">
    <property type="entry name" value="PRMT5_C"/>
</dbReference>
<keyword evidence="4" id="KW-0812">Transmembrane</keyword>
<dbReference type="InterPro" id="IPR035247">
    <property type="entry name" value="PRMT5_TIM"/>
</dbReference>
<feature type="transmembrane region" description="Helical" evidence="4">
    <location>
        <begin position="725"/>
        <end position="742"/>
    </location>
</feature>
<feature type="transmembrane region" description="Helical" evidence="4">
    <location>
        <begin position="787"/>
        <end position="811"/>
    </location>
</feature>
<evidence type="ECO:0000313" key="9">
    <source>
        <dbReference type="Proteomes" id="UP000092460"/>
    </source>
</evidence>
<evidence type="ECO:0000259" key="6">
    <source>
        <dbReference type="Pfam" id="PF17285"/>
    </source>
</evidence>
<dbReference type="InterPro" id="IPR029063">
    <property type="entry name" value="SAM-dependent_MTases_sf"/>
</dbReference>
<proteinExistence type="predicted"/>
<evidence type="ECO:0000256" key="3">
    <source>
        <dbReference type="ARBA" id="ARBA00022691"/>
    </source>
</evidence>
<protein>
    <recommendedName>
        <fullName evidence="10">Protein arginine N-methyltransferase 5</fullName>
    </recommendedName>
</protein>
<dbReference type="GO" id="GO:0005829">
    <property type="term" value="C:cytosol"/>
    <property type="evidence" value="ECO:0007669"/>
    <property type="project" value="TreeGrafter"/>
</dbReference>
<evidence type="ECO:0000313" key="8">
    <source>
        <dbReference type="EnsemblMetazoa" id="GPPI023287-PA"/>
    </source>
</evidence>
<dbReference type="EnsemblMetazoa" id="GPPI023287-RA">
    <property type="protein sequence ID" value="GPPI023287-PA"/>
    <property type="gene ID" value="GPPI023287"/>
</dbReference>
<evidence type="ECO:0000256" key="1">
    <source>
        <dbReference type="ARBA" id="ARBA00022603"/>
    </source>
</evidence>
<dbReference type="SUPFAM" id="SSF53335">
    <property type="entry name" value="S-adenosyl-L-methionine-dependent methyltransferases"/>
    <property type="match status" value="1"/>
</dbReference>
<dbReference type="Pfam" id="PF17286">
    <property type="entry name" value="PRMT5_C"/>
    <property type="match status" value="1"/>
</dbReference>
<dbReference type="PANTHER" id="PTHR10738:SF0">
    <property type="entry name" value="PROTEIN ARGININE N-METHYLTRANSFERASE 5"/>
    <property type="match status" value="1"/>
</dbReference>
<organism evidence="8 9">
    <name type="scientific">Glossina palpalis gambiensis</name>
    <dbReference type="NCBI Taxonomy" id="67801"/>
    <lineage>
        <taxon>Eukaryota</taxon>
        <taxon>Metazoa</taxon>
        <taxon>Ecdysozoa</taxon>
        <taxon>Arthropoda</taxon>
        <taxon>Hexapoda</taxon>
        <taxon>Insecta</taxon>
        <taxon>Pterygota</taxon>
        <taxon>Neoptera</taxon>
        <taxon>Endopterygota</taxon>
        <taxon>Diptera</taxon>
        <taxon>Brachycera</taxon>
        <taxon>Muscomorpha</taxon>
        <taxon>Hippoboscoidea</taxon>
        <taxon>Glossinidae</taxon>
        <taxon>Glossina</taxon>
    </lineage>
</organism>
<keyword evidence="2" id="KW-0808">Transferase</keyword>
<dbReference type="InterPro" id="IPR035075">
    <property type="entry name" value="PRMT5"/>
</dbReference>
<keyword evidence="9" id="KW-1185">Reference proteome</keyword>
<reference evidence="8" key="2">
    <citation type="submission" date="2020-05" db="UniProtKB">
        <authorList>
            <consortium name="EnsemblMetazoa"/>
        </authorList>
    </citation>
    <scope>IDENTIFICATION</scope>
    <source>
        <strain evidence="8">IAEA</strain>
    </source>
</reference>
<dbReference type="Gene3D" id="3.40.50.150">
    <property type="entry name" value="Vaccinia Virus protein VP39"/>
    <property type="match status" value="1"/>
</dbReference>
<dbReference type="Proteomes" id="UP000092460">
    <property type="component" value="Unassembled WGS sequence"/>
</dbReference>
<keyword evidence="1" id="KW-0489">Methyltransferase</keyword>
<name>A0A1B0B9S0_9MUSC</name>
<dbReference type="EMBL" id="JXJN01010530">
    <property type="status" value="NOT_ANNOTATED_CDS"/>
    <property type="molecule type" value="Genomic_DNA"/>
</dbReference>
<dbReference type="Pfam" id="PF05185">
    <property type="entry name" value="PRMT5"/>
    <property type="match status" value="1"/>
</dbReference>
<keyword evidence="4" id="KW-0472">Membrane</keyword>
<dbReference type="Gene3D" id="3.20.20.150">
    <property type="entry name" value="Divalent-metal-dependent TIM barrel enzymes"/>
    <property type="match status" value="1"/>
</dbReference>
<dbReference type="GO" id="GO:0006355">
    <property type="term" value="P:regulation of DNA-templated transcription"/>
    <property type="evidence" value="ECO:0007669"/>
    <property type="project" value="TreeGrafter"/>
</dbReference>
<dbReference type="Pfam" id="PF17285">
    <property type="entry name" value="PRMT5_TIM"/>
    <property type="match status" value="1"/>
</dbReference>
<sequence length="909" mass="105199">MTSILDMQSGKPTLWEELSNFFVPLKFIITNENFDSLLQNVDFNYLTNAMFWIFLMFSFGFFGFYKLCEEGNANLQLFIKKANMNGFSVIAVPINAMEIPQEFRQESMNKTDLQFTYSDLLLTTNEWNSKVIIILSDSIDCDSSDPIVRKRSEEILKRDVSWAGHLQCSGYTMIKLRHGNNLNLARVMLQKIKGVILVQVPLYNAAVAQALWRRDLSEENVLDLNRQDAWQWWNRFRCAADFDIKLRVVLEFNEIEEPNLDIVHRWLGEPIEAVVIPSTMFTRDCQNNPSLSEAWQKILLHFLQLNVNIILATAAGANNGSLKLHSDYLRNFRDVHKDAQRLQDSDDIRKTQSSPLYGNFDCQAHEIFEKKSMKYEFYQNAIAAALIDRVSDQEIDDKLTVIMILGAGKGSLVHSALNAAEYTKRKVRVYIIEKTHNAIRTLAAMTEKFWSTKDVRLFSSDMLEGSPPEKADILVSELSGSFKDHELFLERLDYAQHFLKPDGISMPSQSISYVNPIMSFKLFNDVRQIVHKRNFAPDRQGDYHSRSESGLAAPSKCIYNIDIPQPLFTFLHPSRDAFIDNSLYKILNFSVKMDCVLTGIFLKTSTISYYKRKQFVRSIWNIAFYAASSFFLYFYNEYMILPQLLKNQGRYSLFYSSENLIFYKSQQCEKFQFYSLFIITFYLHGAMLDLKESDYLETASKSLYLLTLIAMDVYKYEYYFVGLNLNIGIYNIVTDFLVLLALQNSKRNLILNQIFLGMRIASWSHVFVSLLPFKYLVPTLFAKNFKLILNIVVWLWYGLSIWNSPVLQYFYHQIYHNSPTDCCGEGSAAKCIMLKDSSEYRHFKALKKAYIEVKISHEKLCTSTFCNSSATENSSAKAFQAIKCIMTLKRKLKRIREGRGGEVGDDNED</sequence>
<feature type="domain" description="PRMT5 TIM barrel" evidence="6">
    <location>
        <begin position="86"/>
        <end position="331"/>
    </location>
</feature>
<evidence type="ECO:0000256" key="2">
    <source>
        <dbReference type="ARBA" id="ARBA00022679"/>
    </source>
</evidence>
<dbReference type="STRING" id="67801.A0A1B0B9S0"/>
<keyword evidence="3" id="KW-0949">S-adenosyl-L-methionine</keyword>
<feature type="transmembrane region" description="Helical" evidence="4">
    <location>
        <begin position="671"/>
        <end position="690"/>
    </location>
</feature>
<accession>A0A1B0B9S0</accession>
<evidence type="ECO:0008006" key="10">
    <source>
        <dbReference type="Google" id="ProtNLM"/>
    </source>
</evidence>